<gene>
    <name evidence="1" type="ORF">IC006_0430</name>
    <name evidence="2" type="ORF">IC007_0400</name>
</gene>
<proteinExistence type="predicted"/>
<protein>
    <submittedName>
        <fullName evidence="1">Uncharacterized protein</fullName>
    </submittedName>
</protein>
<accession>A0A510DSH6</accession>
<evidence type="ECO:0000313" key="2">
    <source>
        <dbReference type="EMBL" id="BBG25895.1"/>
    </source>
</evidence>
<reference evidence="1 3" key="2">
    <citation type="journal article" date="2020" name="Int. J. Syst. Evol. Microbiol.">
        <title>Sulfuracidifex tepidarius gen. nov., sp. nov. and transfer of Sulfolobus metallicus Huber and Stetter 1992 to the genus Sulfuracidifex as Sulfuracidifex metallicus comb. nov.</title>
        <authorList>
            <person name="Itoh T."/>
            <person name="Miura T."/>
            <person name="Sakai H.D."/>
            <person name="Kato S."/>
            <person name="Ohkuma M."/>
            <person name="Takashina T."/>
        </authorList>
    </citation>
    <scope>NUCLEOTIDE SEQUENCE [LARGE SCALE GENOMIC DNA]</scope>
    <source>
        <strain evidence="1 3">IC-006</strain>
        <strain evidence="2">IC-007</strain>
    </source>
</reference>
<dbReference type="Proteomes" id="UP000325030">
    <property type="component" value="Chromosome"/>
</dbReference>
<dbReference type="AlphaFoldDB" id="A0A510DSH6"/>
<dbReference type="EMBL" id="AP018929">
    <property type="protein sequence ID" value="BBG23146.1"/>
    <property type="molecule type" value="Genomic_DNA"/>
</dbReference>
<sequence>MKGNQNQRKSLNARDKRLIELTSRFYLQYRGMDSFSKLSRILDKVDAMNLDDAQQVISAYLTYSALRTVNRAINSGLRDQWVRREYLSETGEDVSGILDVSRSLTTLPFNVAYLQPNLRSKELSFLAWIARETLRNAKDKLNYSAIEPFSFHHEMRREIKKAYERKKLLPEPSIPSIDENSPDWLRNSYRAYLISKRSKMGIKSRGGRKDVKIVISKLYELFVYMVVMKVLKEKGFTIKGKEGFMEGSLGNELLHLAFNVDPTSYGIKDLIESVDAMDEKFTKSVLGRPDLSIIKESESKRKLIIIECKYSLSPTYITEGRFKAMAYTYEFSSDATLLVFPGLLNRKAKQGEEESTIRIYEEMMKRKMNGQLVGWIDLKLRDGRKVYLVSIDPMEEMEENFERMKTVISSII</sequence>
<evidence type="ECO:0000313" key="1">
    <source>
        <dbReference type="EMBL" id="BBG23146.1"/>
    </source>
</evidence>
<accession>A0A510E079</accession>
<reference evidence="4" key="1">
    <citation type="submission" date="2018-09" db="EMBL/GenBank/DDBJ databases">
        <title>Complete Genome Sequencing of Sulfolobus sp. JCM 16834.</title>
        <authorList>
            <person name="Kato S."/>
            <person name="Itoh T."/>
            <person name="Ohkuma M."/>
        </authorList>
    </citation>
    <scope>NUCLEOTIDE SEQUENCE [LARGE SCALE GENOMIC DNA]</scope>
    <source>
        <strain evidence="4">IC-007</strain>
    </source>
</reference>
<name>A0A510DSH6_9CREN</name>
<dbReference type="EMBL" id="AP018930">
    <property type="protein sequence ID" value="BBG25895.1"/>
    <property type="molecule type" value="Genomic_DNA"/>
</dbReference>
<dbReference type="KEGG" id="step:IC006_0430"/>
<organism evidence="1 3">
    <name type="scientific">Sulfuracidifex tepidarius</name>
    <dbReference type="NCBI Taxonomy" id="1294262"/>
    <lineage>
        <taxon>Archaea</taxon>
        <taxon>Thermoproteota</taxon>
        <taxon>Thermoprotei</taxon>
        <taxon>Sulfolobales</taxon>
        <taxon>Sulfolobaceae</taxon>
        <taxon>Sulfuracidifex</taxon>
    </lineage>
</organism>
<dbReference type="Proteomes" id="UP000322983">
    <property type="component" value="Chromosome"/>
</dbReference>
<evidence type="ECO:0000313" key="3">
    <source>
        <dbReference type="Proteomes" id="UP000322983"/>
    </source>
</evidence>
<evidence type="ECO:0000313" key="4">
    <source>
        <dbReference type="Proteomes" id="UP000325030"/>
    </source>
</evidence>
<keyword evidence="3" id="KW-1185">Reference proteome</keyword>